<proteinExistence type="predicted"/>
<dbReference type="AlphaFoldDB" id="A0A379AE93"/>
<gene>
    <name evidence="1" type="ORF">NCTC9381_02106</name>
</gene>
<evidence type="ECO:0000313" key="2">
    <source>
        <dbReference type="Proteomes" id="UP000254640"/>
    </source>
</evidence>
<evidence type="ECO:0000313" key="1">
    <source>
        <dbReference type="EMBL" id="SUB16204.1"/>
    </source>
</evidence>
<organism evidence="1 2">
    <name type="scientific">Enterobacter agglomerans</name>
    <name type="common">Erwinia herbicola</name>
    <name type="synonym">Pantoea agglomerans</name>
    <dbReference type="NCBI Taxonomy" id="549"/>
    <lineage>
        <taxon>Bacteria</taxon>
        <taxon>Pseudomonadati</taxon>
        <taxon>Pseudomonadota</taxon>
        <taxon>Gammaproteobacteria</taxon>
        <taxon>Enterobacterales</taxon>
        <taxon>Erwiniaceae</taxon>
        <taxon>Pantoea</taxon>
        <taxon>Pantoea agglomerans group</taxon>
    </lineage>
</organism>
<dbReference type="EMBL" id="UGSO01000001">
    <property type="protein sequence ID" value="SUB16204.1"/>
    <property type="molecule type" value="Genomic_DNA"/>
</dbReference>
<accession>A0A379AE93</accession>
<name>A0A379AE93_ENTAG</name>
<dbReference type="RefSeq" id="WP_062757893.1">
    <property type="nucleotide sequence ID" value="NZ_CP048033.1"/>
</dbReference>
<sequence length="99" mass="11152">MLRDKEFIKVQKISGFSLWMLLLTWIAVARVLQEALVKLRNLAGEVTRVTSQISDNNDILAGLTELQAATTAVRTAKYQIQSLSAITGRFKLRRYNVGE</sequence>
<dbReference type="Proteomes" id="UP000254640">
    <property type="component" value="Unassembled WGS sequence"/>
</dbReference>
<reference evidence="1 2" key="1">
    <citation type="submission" date="2018-06" db="EMBL/GenBank/DDBJ databases">
        <authorList>
            <consortium name="Pathogen Informatics"/>
            <person name="Doyle S."/>
        </authorList>
    </citation>
    <scope>NUCLEOTIDE SEQUENCE [LARGE SCALE GENOMIC DNA]</scope>
    <source>
        <strain evidence="1 2">NCTC9381</strain>
    </source>
</reference>
<protein>
    <submittedName>
        <fullName evidence="1">Uncharacterized protein</fullName>
    </submittedName>
</protein>
<keyword evidence="2" id="KW-1185">Reference proteome</keyword>